<dbReference type="EMBL" id="VUKA01000003">
    <property type="protein sequence ID" value="KAA2213643.1"/>
    <property type="molecule type" value="Genomic_DNA"/>
</dbReference>
<dbReference type="Proteomes" id="UP000322110">
    <property type="component" value="Unassembled WGS sequence"/>
</dbReference>
<protein>
    <submittedName>
        <fullName evidence="3">MurR/RpiR family transcriptional regulator</fullName>
    </submittedName>
</protein>
<evidence type="ECO:0000259" key="2">
    <source>
        <dbReference type="PROSITE" id="PS51464"/>
    </source>
</evidence>
<dbReference type="GO" id="GO:0097367">
    <property type="term" value="F:carbohydrate derivative binding"/>
    <property type="evidence" value="ECO:0007669"/>
    <property type="project" value="InterPro"/>
</dbReference>
<dbReference type="InterPro" id="IPR000281">
    <property type="entry name" value="HTH_RpiR"/>
</dbReference>
<dbReference type="Pfam" id="PF01380">
    <property type="entry name" value="SIS"/>
    <property type="match status" value="1"/>
</dbReference>
<dbReference type="OrthoDB" id="9814676at2"/>
<name>A0A5B2THS5_9PROT</name>
<feature type="domain" description="HTH rpiR-type" evidence="1">
    <location>
        <begin position="4"/>
        <end position="80"/>
    </location>
</feature>
<comment type="caution">
    <text evidence="3">The sequence shown here is derived from an EMBL/GenBank/DDBJ whole genome shotgun (WGS) entry which is preliminary data.</text>
</comment>
<dbReference type="SUPFAM" id="SSF46689">
    <property type="entry name" value="Homeodomain-like"/>
    <property type="match status" value="1"/>
</dbReference>
<feature type="domain" description="SIS" evidence="2">
    <location>
        <begin position="129"/>
        <end position="272"/>
    </location>
</feature>
<dbReference type="PROSITE" id="PS51071">
    <property type="entry name" value="HTH_RPIR"/>
    <property type="match status" value="1"/>
</dbReference>
<dbReference type="InterPro" id="IPR036388">
    <property type="entry name" value="WH-like_DNA-bd_sf"/>
</dbReference>
<dbReference type="InterPro" id="IPR001347">
    <property type="entry name" value="SIS_dom"/>
</dbReference>
<dbReference type="GO" id="GO:0003677">
    <property type="term" value="F:DNA binding"/>
    <property type="evidence" value="ECO:0007669"/>
    <property type="project" value="InterPro"/>
</dbReference>
<dbReference type="Gene3D" id="3.40.50.10490">
    <property type="entry name" value="Glucose-6-phosphate isomerase like protein, domain 1"/>
    <property type="match status" value="1"/>
</dbReference>
<evidence type="ECO:0000259" key="1">
    <source>
        <dbReference type="PROSITE" id="PS51071"/>
    </source>
</evidence>
<dbReference type="GO" id="GO:0003700">
    <property type="term" value="F:DNA-binding transcription factor activity"/>
    <property type="evidence" value="ECO:0007669"/>
    <property type="project" value="InterPro"/>
</dbReference>
<dbReference type="PROSITE" id="PS51464">
    <property type="entry name" value="SIS"/>
    <property type="match status" value="1"/>
</dbReference>
<evidence type="ECO:0000313" key="4">
    <source>
        <dbReference type="Proteomes" id="UP000322110"/>
    </source>
</evidence>
<dbReference type="PANTHER" id="PTHR30514">
    <property type="entry name" value="GLUCOKINASE"/>
    <property type="match status" value="1"/>
</dbReference>
<reference evidence="3 4" key="1">
    <citation type="journal article" date="2015" name="Int. J. Syst. Evol. Microbiol.">
        <title>Roseomonas oryzae sp. nov., isolated from paddy rhizosphere soil.</title>
        <authorList>
            <person name="Ramaprasad E.V."/>
            <person name="Sasikala Ch."/>
            <person name="Ramana Ch.V."/>
        </authorList>
    </citation>
    <scope>NUCLEOTIDE SEQUENCE [LARGE SCALE GENOMIC DNA]</scope>
    <source>
        <strain evidence="3 4">KCTC 42542</strain>
    </source>
</reference>
<gene>
    <name evidence="3" type="ORF">F0Q34_10145</name>
</gene>
<proteinExistence type="predicted"/>
<dbReference type="AlphaFoldDB" id="A0A5B2THS5"/>
<accession>A0A5B2THS5</accession>
<dbReference type="InterPro" id="IPR046348">
    <property type="entry name" value="SIS_dom_sf"/>
</dbReference>
<dbReference type="PANTHER" id="PTHR30514:SF18">
    <property type="entry name" value="RPIR-FAMILY TRANSCRIPTIONAL REGULATOR"/>
    <property type="match status" value="1"/>
</dbReference>
<dbReference type="SUPFAM" id="SSF53697">
    <property type="entry name" value="SIS domain"/>
    <property type="match status" value="1"/>
</dbReference>
<keyword evidence="4" id="KW-1185">Reference proteome</keyword>
<organism evidence="3 4">
    <name type="scientific">Teichococcus oryzae</name>
    <dbReference type="NCBI Taxonomy" id="1608942"/>
    <lineage>
        <taxon>Bacteria</taxon>
        <taxon>Pseudomonadati</taxon>
        <taxon>Pseudomonadota</taxon>
        <taxon>Alphaproteobacteria</taxon>
        <taxon>Acetobacterales</taxon>
        <taxon>Roseomonadaceae</taxon>
        <taxon>Roseomonas</taxon>
    </lineage>
</organism>
<dbReference type="InterPro" id="IPR047640">
    <property type="entry name" value="RpiR-like"/>
</dbReference>
<evidence type="ECO:0000313" key="3">
    <source>
        <dbReference type="EMBL" id="KAA2213643.1"/>
    </source>
</evidence>
<sequence>MDDETPLAALRRAMPGLPPRLREAARYVVRHDYDAATRSMRELAQAAGTNPATFTRLAQALGYAGWEPLRDTLIEARRSGPETPFSGRLRQAAARPPGAAAPAGELPAEMLGSDLGALAQLDPTPILAAATALHEAPRIWVAGFRSCRAVAQLLHYQLRLFRPDSVRLVGGAGPEDLDLGDFRGGDAVVLIGFVPYSRSIAVAARMAHAAGCTILALADRADARMAAGAHHLLLFEAEGTPGFFPSLTGALSIAQALAATAFSLGGEAALARLRETEARLAALSAYMPDQDLTP</sequence>
<dbReference type="Gene3D" id="1.10.10.10">
    <property type="entry name" value="Winged helix-like DNA-binding domain superfamily/Winged helix DNA-binding domain"/>
    <property type="match status" value="1"/>
</dbReference>
<dbReference type="InterPro" id="IPR009057">
    <property type="entry name" value="Homeodomain-like_sf"/>
</dbReference>
<dbReference type="GO" id="GO:1901135">
    <property type="term" value="P:carbohydrate derivative metabolic process"/>
    <property type="evidence" value="ECO:0007669"/>
    <property type="project" value="InterPro"/>
</dbReference>